<evidence type="ECO:0000313" key="1">
    <source>
        <dbReference type="EMBL" id="CAA9545196.1"/>
    </source>
</evidence>
<dbReference type="EMBL" id="CADCWJ010000103">
    <property type="protein sequence ID" value="CAA9545196.1"/>
    <property type="molecule type" value="Genomic_DNA"/>
</dbReference>
<protein>
    <submittedName>
        <fullName evidence="1">Uncharacterized protein</fullName>
    </submittedName>
</protein>
<sequence length="38" mass="4515">HDTSIECYPEYRNSPVSCPFLLVHRRVHDRGSKRGCWI</sequence>
<accession>A0A6J4UE53</accession>
<feature type="non-terminal residue" evidence="1">
    <location>
        <position position="1"/>
    </location>
</feature>
<name>A0A6J4UE53_9BACT</name>
<feature type="non-terminal residue" evidence="1">
    <location>
        <position position="38"/>
    </location>
</feature>
<gene>
    <name evidence="1" type="ORF">AVDCRST_MAG87-414</name>
</gene>
<organism evidence="1">
    <name type="scientific">uncultured Thermomicrobiales bacterium</name>
    <dbReference type="NCBI Taxonomy" id="1645740"/>
    <lineage>
        <taxon>Bacteria</taxon>
        <taxon>Pseudomonadati</taxon>
        <taxon>Thermomicrobiota</taxon>
        <taxon>Thermomicrobia</taxon>
        <taxon>Thermomicrobiales</taxon>
        <taxon>environmental samples</taxon>
    </lineage>
</organism>
<dbReference type="AlphaFoldDB" id="A0A6J4UE53"/>
<reference evidence="1" key="1">
    <citation type="submission" date="2020-02" db="EMBL/GenBank/DDBJ databases">
        <authorList>
            <person name="Meier V. D."/>
        </authorList>
    </citation>
    <scope>NUCLEOTIDE SEQUENCE</scope>
    <source>
        <strain evidence="1">AVDCRST_MAG87</strain>
    </source>
</reference>
<proteinExistence type="predicted"/>